<keyword evidence="2" id="KW-1185">Reference proteome</keyword>
<accession>A0A510XES0</accession>
<dbReference type="RefSeq" id="WP_146804518.1">
    <property type="nucleotide sequence ID" value="NZ_BJUK01000079.1"/>
</dbReference>
<evidence type="ECO:0000313" key="1">
    <source>
        <dbReference type="EMBL" id="GEK49207.1"/>
    </source>
</evidence>
<reference evidence="1 2" key="1">
    <citation type="submission" date="2019-07" db="EMBL/GenBank/DDBJ databases">
        <title>Whole genome shotgun sequence of Halomonas pacifica NBRC 102220.</title>
        <authorList>
            <person name="Hosoyama A."/>
            <person name="Uohara A."/>
            <person name="Ohji S."/>
            <person name="Ichikawa N."/>
        </authorList>
    </citation>
    <scope>NUCLEOTIDE SEQUENCE [LARGE SCALE GENOMIC DNA]</scope>
    <source>
        <strain evidence="1 2">NBRC 102220</strain>
    </source>
</reference>
<sequence length="94" mass="10097">MTPQQSELLAGIQALAIAAREQTGIPTAYSSYSTLIDDHPLIINASVTIMPAGAAPWSMKGTTYRLRDPGENDLAGLRDELAQWVASNRKQEAA</sequence>
<evidence type="ECO:0000313" key="2">
    <source>
        <dbReference type="Proteomes" id="UP000321275"/>
    </source>
</evidence>
<name>A0A510XES0_9GAMM</name>
<comment type="caution">
    <text evidence="1">The sequence shown here is derived from an EMBL/GenBank/DDBJ whole genome shotgun (WGS) entry which is preliminary data.</text>
</comment>
<protein>
    <submittedName>
        <fullName evidence="1">Uncharacterized protein</fullName>
    </submittedName>
</protein>
<dbReference type="OrthoDB" id="9936007at2"/>
<gene>
    <name evidence="1" type="ORF">HPA02_34900</name>
</gene>
<dbReference type="AlphaFoldDB" id="A0A510XES0"/>
<proteinExistence type="predicted"/>
<dbReference type="Proteomes" id="UP000321275">
    <property type="component" value="Unassembled WGS sequence"/>
</dbReference>
<organism evidence="1 2">
    <name type="scientific">Bisbaumannia pacifica</name>
    <dbReference type="NCBI Taxonomy" id="77098"/>
    <lineage>
        <taxon>Bacteria</taxon>
        <taxon>Pseudomonadati</taxon>
        <taxon>Pseudomonadota</taxon>
        <taxon>Gammaproteobacteria</taxon>
        <taxon>Oceanospirillales</taxon>
        <taxon>Halomonadaceae</taxon>
        <taxon>Bisbaumannia</taxon>
    </lineage>
</organism>
<dbReference type="EMBL" id="BJUK01000079">
    <property type="protein sequence ID" value="GEK49207.1"/>
    <property type="molecule type" value="Genomic_DNA"/>
</dbReference>